<evidence type="ECO:0000313" key="2">
    <source>
        <dbReference type="EMBL" id="QAS52156.1"/>
    </source>
</evidence>
<dbReference type="Gene3D" id="3.40.50.12580">
    <property type="match status" value="1"/>
</dbReference>
<sequence>MNTFEQNYWSLYLDFLEDFKDLNYKGYSIAYLCHYRSLLNKDLKAAEGMAHPAFSKNLRNNVKNTSEVQAKFSAFKALHQKPLKKNTDGKVIFHDVYKLLRFPNETFAKYFDSKSILLFQERGRAKQRVSKSKTQPKTSKKKIKKNKKKNPKKRTSSTMKRTRRNVKGKQVVKQVSMTPNYFDSYQINNKAAISKMKQKATGLINTFKGHPVYSDEIFRKRFFIQIAKIINRIEEAGKLFRSVPVTAVVVPSTHYPESRTLVMVAAAHGIPTICMQHGIISGEFGYLPKIADYDAVYGPFEVDWYRKNGISKKAMEIIGHPRFDMIHSAPKLNKEKLAQKLGAHPKKRNVLVIVRGNNQLKSWKKFLAKLRSNKNLNIIVKDFPNSKPHKLSKTHSSILSAHGCQLYDLIQFADVVVSYSSTVGLEAILAKKPVFILNEPFPGYSGYYTSLGKLVQKDPGVLAELVLDFFKSDQMKNYTYSKMNKFLAQSYSTKQSSGRRLADLIQRFR</sequence>
<dbReference type="AlphaFoldDB" id="A0A410MBX7"/>
<evidence type="ECO:0000256" key="1">
    <source>
        <dbReference type="SAM" id="MobiDB-lite"/>
    </source>
</evidence>
<protein>
    <submittedName>
        <fullName evidence="2">Uncharacterized protein</fullName>
    </submittedName>
</protein>
<dbReference type="KEGG" id="hli:HLI_07905"/>
<dbReference type="SUPFAM" id="SSF53756">
    <property type="entry name" value="UDP-Glycosyltransferase/glycogen phosphorylase"/>
    <property type="match status" value="1"/>
</dbReference>
<feature type="region of interest" description="Disordered" evidence="1">
    <location>
        <begin position="124"/>
        <end position="169"/>
    </location>
</feature>
<dbReference type="Proteomes" id="UP000287756">
    <property type="component" value="Chromosome"/>
</dbReference>
<name>A0A410MBX7_9BACI</name>
<feature type="compositionally biased region" description="Basic residues" evidence="1">
    <location>
        <begin position="138"/>
        <end position="167"/>
    </location>
</feature>
<evidence type="ECO:0000313" key="3">
    <source>
        <dbReference type="Proteomes" id="UP000287756"/>
    </source>
</evidence>
<dbReference type="OrthoDB" id="2622399at2"/>
<dbReference type="GO" id="GO:0009245">
    <property type="term" value="P:lipid A biosynthetic process"/>
    <property type="evidence" value="ECO:0007669"/>
    <property type="project" value="InterPro"/>
</dbReference>
<dbReference type="InterPro" id="IPR043148">
    <property type="entry name" value="TagF_C"/>
</dbReference>
<dbReference type="Pfam" id="PF02684">
    <property type="entry name" value="LpxB"/>
    <property type="match status" value="1"/>
</dbReference>
<proteinExistence type="predicted"/>
<reference evidence="2 3" key="1">
    <citation type="submission" date="2018-01" db="EMBL/GenBank/DDBJ databases">
        <title>The whole genome sequencing and assembly of Halobacillus litoralis ERB031 strain.</title>
        <authorList>
            <person name="Lee S.-J."/>
            <person name="Park M.-K."/>
            <person name="Kim J.-Y."/>
            <person name="Lee Y.-J."/>
            <person name="Yi H."/>
            <person name="Bahn Y.-S."/>
            <person name="Kim J.F."/>
            <person name="Lee D.-W."/>
        </authorList>
    </citation>
    <scope>NUCLEOTIDE SEQUENCE [LARGE SCALE GENOMIC DNA]</scope>
    <source>
        <strain evidence="2 3">ERB 031</strain>
    </source>
</reference>
<dbReference type="GO" id="GO:0008915">
    <property type="term" value="F:lipid-A-disaccharide synthase activity"/>
    <property type="evidence" value="ECO:0007669"/>
    <property type="project" value="InterPro"/>
</dbReference>
<dbReference type="GO" id="GO:0016020">
    <property type="term" value="C:membrane"/>
    <property type="evidence" value="ECO:0007669"/>
    <property type="project" value="GOC"/>
</dbReference>
<accession>A0A410MBX7</accession>
<gene>
    <name evidence="2" type="ORF">HLI_07905</name>
</gene>
<organism evidence="2 3">
    <name type="scientific">Halobacillus litoralis</name>
    <dbReference type="NCBI Taxonomy" id="45668"/>
    <lineage>
        <taxon>Bacteria</taxon>
        <taxon>Bacillati</taxon>
        <taxon>Bacillota</taxon>
        <taxon>Bacilli</taxon>
        <taxon>Bacillales</taxon>
        <taxon>Bacillaceae</taxon>
        <taxon>Halobacillus</taxon>
    </lineage>
</organism>
<dbReference type="EMBL" id="CP026118">
    <property type="protein sequence ID" value="QAS52156.1"/>
    <property type="molecule type" value="Genomic_DNA"/>
</dbReference>
<dbReference type="RefSeq" id="WP_128524449.1">
    <property type="nucleotide sequence ID" value="NZ_CANLVY010000002.1"/>
</dbReference>
<dbReference type="InterPro" id="IPR003835">
    <property type="entry name" value="Glyco_trans_19"/>
</dbReference>